<evidence type="ECO:0000313" key="4">
    <source>
        <dbReference type="Proteomes" id="UP000620224"/>
    </source>
</evidence>
<name>A0A918IU42_9ACTN</name>
<evidence type="ECO:0000313" key="3">
    <source>
        <dbReference type="EMBL" id="GGW31845.1"/>
    </source>
</evidence>
<dbReference type="Proteomes" id="UP000620224">
    <property type="component" value="Unassembled WGS sequence"/>
</dbReference>
<feature type="chain" id="PRO_5037596315" evidence="2">
    <location>
        <begin position="25"/>
        <end position="77"/>
    </location>
</feature>
<keyword evidence="2" id="KW-0732">Signal</keyword>
<proteinExistence type="predicted"/>
<dbReference type="AlphaFoldDB" id="A0A918IU42"/>
<accession>A0A918IU42</accession>
<evidence type="ECO:0000256" key="2">
    <source>
        <dbReference type="SAM" id="SignalP"/>
    </source>
</evidence>
<sequence>MPRGGHRAAALVSLPLVPWVPTLASVSGSAPKANTPLYDKGRPIRSFADVTISTRPKGTDGLEGRKVASRGNVISLS</sequence>
<feature type="signal peptide" evidence="2">
    <location>
        <begin position="1"/>
        <end position="24"/>
    </location>
</feature>
<reference evidence="3 4" key="1">
    <citation type="journal article" date="2014" name="Int. J. Syst. Evol. Microbiol.">
        <title>Complete genome sequence of Corynebacterium casei LMG S-19264T (=DSM 44701T), isolated from a smear-ripened cheese.</title>
        <authorList>
            <consortium name="US DOE Joint Genome Institute (JGI-PGF)"/>
            <person name="Walter F."/>
            <person name="Albersmeier A."/>
            <person name="Kalinowski J."/>
            <person name="Ruckert C."/>
        </authorList>
    </citation>
    <scope>NUCLEOTIDE SEQUENCE [LARGE SCALE GENOMIC DNA]</scope>
    <source>
        <strain evidence="3 4">JCM 4490</strain>
    </source>
</reference>
<comment type="caution">
    <text evidence="3">The sequence shown here is derived from an EMBL/GenBank/DDBJ whole genome shotgun (WGS) entry which is preliminary data.</text>
</comment>
<feature type="region of interest" description="Disordered" evidence="1">
    <location>
        <begin position="55"/>
        <end position="77"/>
    </location>
</feature>
<evidence type="ECO:0000256" key="1">
    <source>
        <dbReference type="SAM" id="MobiDB-lite"/>
    </source>
</evidence>
<gene>
    <name evidence="3" type="ORF">GCM10010503_04470</name>
</gene>
<protein>
    <submittedName>
        <fullName evidence="3">Uncharacterized protein</fullName>
    </submittedName>
</protein>
<feature type="compositionally biased region" description="Basic and acidic residues" evidence="1">
    <location>
        <begin position="57"/>
        <end position="66"/>
    </location>
</feature>
<organism evidence="3 4">
    <name type="scientific">Streptomyces lucensis JCM 4490</name>
    <dbReference type="NCBI Taxonomy" id="1306176"/>
    <lineage>
        <taxon>Bacteria</taxon>
        <taxon>Bacillati</taxon>
        <taxon>Actinomycetota</taxon>
        <taxon>Actinomycetes</taxon>
        <taxon>Kitasatosporales</taxon>
        <taxon>Streptomycetaceae</taxon>
        <taxon>Streptomyces</taxon>
    </lineage>
</organism>
<keyword evidence="4" id="KW-1185">Reference proteome</keyword>
<dbReference type="EMBL" id="BMUE01000001">
    <property type="protein sequence ID" value="GGW31845.1"/>
    <property type="molecule type" value="Genomic_DNA"/>
</dbReference>